<dbReference type="EMBL" id="LR746496">
    <property type="protein sequence ID" value="CAA7602091.1"/>
    <property type="molecule type" value="Genomic_DNA"/>
</dbReference>
<protein>
    <submittedName>
        <fullName evidence="1">Uncharacterized protein</fullName>
    </submittedName>
</protein>
<proteinExistence type="predicted"/>
<dbReference type="RefSeq" id="WP_240985521.1">
    <property type="nucleotide sequence ID" value="NZ_CDGJ01000078.1"/>
</dbReference>
<dbReference type="Proteomes" id="UP001071230">
    <property type="component" value="Unassembled WGS sequence"/>
</dbReference>
<sequence>MRRESWGEFFFYVVRILLLLVLLALLLPKVAQVWGAWMSALDHGERKPSGNPMRVESRPWTEFVIHILPRAGAGEKVPE</sequence>
<dbReference type="KEGG" id="aacx:DEACI_2763"/>
<gene>
    <name evidence="2" type="ORF">DEACI_2541</name>
    <name evidence="1" type="ORF">DEACI_2763</name>
</gene>
<reference evidence="1" key="2">
    <citation type="submission" date="2020-01" db="EMBL/GenBank/DDBJ databases">
        <authorList>
            <person name="Hornung B."/>
        </authorList>
    </citation>
    <scope>NUCLEOTIDE SEQUENCE</scope>
    <source>
        <strain evidence="1">PacBioINE</strain>
    </source>
</reference>
<organism evidence="1">
    <name type="scientific">Acididesulfobacillus acetoxydans</name>
    <dbReference type="NCBI Taxonomy" id="1561005"/>
    <lineage>
        <taxon>Bacteria</taxon>
        <taxon>Bacillati</taxon>
        <taxon>Bacillota</taxon>
        <taxon>Clostridia</taxon>
        <taxon>Eubacteriales</taxon>
        <taxon>Peptococcaceae</taxon>
        <taxon>Acididesulfobacillus</taxon>
    </lineage>
</organism>
<accession>A0A8S0WZP4</accession>
<dbReference type="Proteomes" id="UP000836597">
    <property type="component" value="Chromosome"/>
</dbReference>
<dbReference type="EMBL" id="CDGJ01000078">
    <property type="protein sequence ID" value="CEJ08066.1"/>
    <property type="molecule type" value="Genomic_DNA"/>
</dbReference>
<dbReference type="AlphaFoldDB" id="A0A8S0WZP4"/>
<keyword evidence="3" id="KW-1185">Reference proteome</keyword>
<evidence type="ECO:0000313" key="1">
    <source>
        <dbReference type="EMBL" id="CAA7602091.1"/>
    </source>
</evidence>
<evidence type="ECO:0000313" key="2">
    <source>
        <dbReference type="EMBL" id="CEJ08066.1"/>
    </source>
</evidence>
<evidence type="ECO:0000313" key="3">
    <source>
        <dbReference type="Proteomes" id="UP001071230"/>
    </source>
</evidence>
<name>A0A8S0WZP4_9FIRM</name>
<reference evidence="2" key="1">
    <citation type="submission" date="2014-11" db="EMBL/GenBank/DDBJ databases">
        <authorList>
            <person name="Hornung B.V."/>
        </authorList>
    </citation>
    <scope>NUCLEOTIDE SEQUENCE</scope>
    <source>
        <strain evidence="2">INE</strain>
    </source>
</reference>